<keyword evidence="5" id="KW-1185">Reference proteome</keyword>
<dbReference type="GO" id="GO:0005524">
    <property type="term" value="F:ATP binding"/>
    <property type="evidence" value="ECO:0007669"/>
    <property type="project" value="UniProtKB-KW"/>
</dbReference>
<dbReference type="PANTHER" id="PTHR27007">
    <property type="match status" value="1"/>
</dbReference>
<dbReference type="InterPro" id="IPR011009">
    <property type="entry name" value="Kinase-like_dom_sf"/>
</dbReference>
<evidence type="ECO:0000313" key="5">
    <source>
        <dbReference type="Proteomes" id="UP000607653"/>
    </source>
</evidence>
<keyword evidence="2" id="KW-0067">ATP-binding</keyword>
<evidence type="ECO:0000256" key="2">
    <source>
        <dbReference type="ARBA" id="ARBA00022840"/>
    </source>
</evidence>
<dbReference type="AlphaFoldDB" id="A0A822Z5P7"/>
<protein>
    <recommendedName>
        <fullName evidence="3">Protein kinase domain-containing protein</fullName>
    </recommendedName>
</protein>
<evidence type="ECO:0000259" key="3">
    <source>
        <dbReference type="PROSITE" id="PS50011"/>
    </source>
</evidence>
<dbReference type="EMBL" id="DUZY01000005">
    <property type="protein sequence ID" value="DAD40402.1"/>
    <property type="molecule type" value="Genomic_DNA"/>
</dbReference>
<dbReference type="SUPFAM" id="SSF56112">
    <property type="entry name" value="Protein kinase-like (PK-like)"/>
    <property type="match status" value="1"/>
</dbReference>
<name>A0A822Z5P7_NELNU</name>
<accession>A0A822Z5P7</accession>
<organism evidence="4 5">
    <name type="scientific">Nelumbo nucifera</name>
    <name type="common">Sacred lotus</name>
    <dbReference type="NCBI Taxonomy" id="4432"/>
    <lineage>
        <taxon>Eukaryota</taxon>
        <taxon>Viridiplantae</taxon>
        <taxon>Streptophyta</taxon>
        <taxon>Embryophyta</taxon>
        <taxon>Tracheophyta</taxon>
        <taxon>Spermatophyta</taxon>
        <taxon>Magnoliopsida</taxon>
        <taxon>Proteales</taxon>
        <taxon>Nelumbonaceae</taxon>
        <taxon>Nelumbo</taxon>
    </lineage>
</organism>
<keyword evidence="1" id="KW-0547">Nucleotide-binding</keyword>
<gene>
    <name evidence="4" type="ORF">HUJ06_014725</name>
</gene>
<dbReference type="Proteomes" id="UP000607653">
    <property type="component" value="Unassembled WGS sequence"/>
</dbReference>
<comment type="caution">
    <text evidence="4">The sequence shown here is derived from an EMBL/GenBank/DDBJ whole genome shotgun (WGS) entry which is preliminary data.</text>
</comment>
<dbReference type="Gene3D" id="1.10.510.10">
    <property type="entry name" value="Transferase(Phosphotransferase) domain 1"/>
    <property type="match status" value="1"/>
</dbReference>
<evidence type="ECO:0000313" key="4">
    <source>
        <dbReference type="EMBL" id="DAD40402.1"/>
    </source>
</evidence>
<proteinExistence type="predicted"/>
<dbReference type="InterPro" id="IPR050528">
    <property type="entry name" value="L-type_Lectin-RKs"/>
</dbReference>
<dbReference type="GO" id="GO:0004672">
    <property type="term" value="F:protein kinase activity"/>
    <property type="evidence" value="ECO:0007669"/>
    <property type="project" value="InterPro"/>
</dbReference>
<dbReference type="InterPro" id="IPR000719">
    <property type="entry name" value="Prot_kinase_dom"/>
</dbReference>
<sequence>MLVYDYMPNGSLNSWIFDKPNQLLGWEGQRRVLVHVAEGLNYLHHGWDQVVLHHDIKSSNKLSSLKLPLFSGIREVGAPLVFFSRTAAIAEVDTLNVPLVTTIKRLGSFDFAFDLRSTGYDS</sequence>
<evidence type="ECO:0000256" key="1">
    <source>
        <dbReference type="ARBA" id="ARBA00022741"/>
    </source>
</evidence>
<feature type="domain" description="Protein kinase" evidence="3">
    <location>
        <begin position="1"/>
        <end position="122"/>
    </location>
</feature>
<dbReference type="PROSITE" id="PS50011">
    <property type="entry name" value="PROTEIN_KINASE_DOM"/>
    <property type="match status" value="1"/>
</dbReference>
<reference evidence="4 5" key="1">
    <citation type="journal article" date="2020" name="Mol. Biol. Evol.">
        <title>Distinct Expression and Methylation Patterns for Genes with Different Fates following a Single Whole-Genome Duplication in Flowering Plants.</title>
        <authorList>
            <person name="Shi T."/>
            <person name="Rahmani R.S."/>
            <person name="Gugger P.F."/>
            <person name="Wang M."/>
            <person name="Li H."/>
            <person name="Zhang Y."/>
            <person name="Li Z."/>
            <person name="Wang Q."/>
            <person name="Van de Peer Y."/>
            <person name="Marchal K."/>
            <person name="Chen J."/>
        </authorList>
    </citation>
    <scope>NUCLEOTIDE SEQUENCE [LARGE SCALE GENOMIC DNA]</scope>
    <source>
        <tissue evidence="4">Leaf</tissue>
    </source>
</reference>